<dbReference type="Proteomes" id="UP000515317">
    <property type="component" value="Chromosome"/>
</dbReference>
<evidence type="ECO:0000313" key="7">
    <source>
        <dbReference type="Proteomes" id="UP000515317"/>
    </source>
</evidence>
<dbReference type="Pfam" id="PF07732">
    <property type="entry name" value="Cu-oxidase_3"/>
    <property type="match status" value="1"/>
</dbReference>
<evidence type="ECO:0000256" key="1">
    <source>
        <dbReference type="ARBA" id="ARBA00022723"/>
    </source>
</evidence>
<dbReference type="KEGG" id="tso:IZ6_22450"/>
<accession>A0A6S6QWV2</accession>
<dbReference type="PANTHER" id="PTHR11709">
    <property type="entry name" value="MULTI-COPPER OXIDASE"/>
    <property type="match status" value="1"/>
</dbReference>
<feature type="domain" description="Plastocyanin-like" evidence="3">
    <location>
        <begin position="206"/>
        <end position="291"/>
    </location>
</feature>
<dbReference type="Pfam" id="PF00394">
    <property type="entry name" value="Cu-oxidase"/>
    <property type="match status" value="1"/>
</dbReference>
<reference evidence="6 7" key="1">
    <citation type="submission" date="2020-08" db="EMBL/GenBank/DDBJ databases">
        <title>Genome sequence of Rhizobiales bacterium strain IZ6.</title>
        <authorList>
            <person name="Nakai R."/>
            <person name="Naganuma T."/>
        </authorList>
    </citation>
    <scope>NUCLEOTIDE SEQUENCE [LARGE SCALE GENOMIC DNA]</scope>
    <source>
        <strain evidence="6 7">IZ6</strain>
    </source>
</reference>
<dbReference type="SUPFAM" id="SSF49503">
    <property type="entry name" value="Cupredoxins"/>
    <property type="match status" value="3"/>
</dbReference>
<evidence type="ECO:0000259" key="4">
    <source>
        <dbReference type="Pfam" id="PF07731"/>
    </source>
</evidence>
<protein>
    <submittedName>
        <fullName evidence="6">Copper oxidase</fullName>
    </submittedName>
</protein>
<dbReference type="CDD" id="cd13861">
    <property type="entry name" value="CuRO_1_CumA_like"/>
    <property type="match status" value="1"/>
</dbReference>
<keyword evidence="1" id="KW-0479">Metal-binding</keyword>
<feature type="domain" description="Plastocyanin-like" evidence="5">
    <location>
        <begin position="65"/>
        <end position="165"/>
    </location>
</feature>
<proteinExistence type="predicted"/>
<evidence type="ECO:0000259" key="5">
    <source>
        <dbReference type="Pfam" id="PF07732"/>
    </source>
</evidence>
<dbReference type="Gene3D" id="2.60.40.420">
    <property type="entry name" value="Cupredoxins - blue copper proteins"/>
    <property type="match status" value="3"/>
</dbReference>
<dbReference type="GO" id="GO:0005507">
    <property type="term" value="F:copper ion binding"/>
    <property type="evidence" value="ECO:0007669"/>
    <property type="project" value="InterPro"/>
</dbReference>
<dbReference type="EMBL" id="AP023361">
    <property type="protein sequence ID" value="BCJ91510.1"/>
    <property type="molecule type" value="Genomic_DNA"/>
</dbReference>
<evidence type="ECO:0000313" key="6">
    <source>
        <dbReference type="EMBL" id="BCJ91510.1"/>
    </source>
</evidence>
<dbReference type="PANTHER" id="PTHR11709:SF2">
    <property type="entry name" value="MULTICOPPER OXIDASE LPR1"/>
    <property type="match status" value="1"/>
</dbReference>
<dbReference type="PROSITE" id="PS51318">
    <property type="entry name" value="TAT"/>
    <property type="match status" value="1"/>
</dbReference>
<dbReference type="InterPro" id="IPR011707">
    <property type="entry name" value="Cu-oxidase-like_N"/>
</dbReference>
<evidence type="ECO:0000259" key="3">
    <source>
        <dbReference type="Pfam" id="PF00394"/>
    </source>
</evidence>
<dbReference type="AlphaFoldDB" id="A0A6S6QWV2"/>
<dbReference type="InterPro" id="IPR011706">
    <property type="entry name" value="Cu-oxidase_C"/>
</dbReference>
<evidence type="ECO:0000256" key="2">
    <source>
        <dbReference type="ARBA" id="ARBA00023002"/>
    </source>
</evidence>
<dbReference type="InterPro" id="IPR001117">
    <property type="entry name" value="Cu-oxidase_2nd"/>
</dbReference>
<dbReference type="GO" id="GO:0016491">
    <property type="term" value="F:oxidoreductase activity"/>
    <property type="evidence" value="ECO:0007669"/>
    <property type="project" value="UniProtKB-KW"/>
</dbReference>
<sequence>MWTRRAFLGSLGAAGALALADSVSKARAAIALPEAPPVSGGVLREFELLAAEHKGGVIGKAAKDAGFWLYNNELFPIVRVKRGDTVRAHLKNRLSEHTSIHWHGIRVPNRMDGVQYVTQPPVKPGEDFTYEFTPPDTGTFFFHSHCNGVSQIGRGLAGILLVEGDEPKTFDDEYVLALKDWRLAENGAFLPFYTEEGAGRAGSFGTVRTVNGQESFAQTVPAGKDIRVRVLNLDPTRMIDLGVEGADAFVIATDGNPIEPFPLHTWRMGAAMRVDLQIRTPEAGKSFTVRDYFSSKPWALANFTAQGGGAPSSDFVPRPLYAPHIPKPDLADAERITFRFSAAAGAAASIDTGIPADNPLAKELMDSLCTGQRGFWAINKAQWPTGGHQKLPPPLALLQDGRTYIFELMNGTPHPHPIHLHGHTFEVVSASRQDLPRFLADTVVVQPKERIEIAFVAAKGDWMFHCHILEHQENGMMGWLRVA</sequence>
<gene>
    <name evidence="6" type="ORF">IZ6_22450</name>
</gene>
<keyword evidence="2" id="KW-0560">Oxidoreductase</keyword>
<dbReference type="InterPro" id="IPR045087">
    <property type="entry name" value="Cu-oxidase_fam"/>
</dbReference>
<dbReference type="InterPro" id="IPR008972">
    <property type="entry name" value="Cupredoxin"/>
</dbReference>
<dbReference type="RefSeq" id="WP_222875154.1">
    <property type="nucleotide sequence ID" value="NZ_AP023361.1"/>
</dbReference>
<organism evidence="6 7">
    <name type="scientific">Terrihabitans soli</name>
    <dbReference type="NCBI Taxonomy" id="708113"/>
    <lineage>
        <taxon>Bacteria</taxon>
        <taxon>Pseudomonadati</taxon>
        <taxon>Pseudomonadota</taxon>
        <taxon>Alphaproteobacteria</taxon>
        <taxon>Hyphomicrobiales</taxon>
        <taxon>Terrihabitans</taxon>
    </lineage>
</organism>
<keyword evidence="7" id="KW-1185">Reference proteome</keyword>
<feature type="domain" description="Plastocyanin-like" evidence="4">
    <location>
        <begin position="392"/>
        <end position="482"/>
    </location>
</feature>
<dbReference type="InterPro" id="IPR006311">
    <property type="entry name" value="TAT_signal"/>
</dbReference>
<dbReference type="InterPro" id="IPR002355">
    <property type="entry name" value="Cu_oxidase_Cu_BS"/>
</dbReference>
<name>A0A6S6QWV2_9HYPH</name>
<dbReference type="PROSITE" id="PS00080">
    <property type="entry name" value="MULTICOPPER_OXIDASE2"/>
    <property type="match status" value="1"/>
</dbReference>
<dbReference type="Pfam" id="PF07731">
    <property type="entry name" value="Cu-oxidase_2"/>
    <property type="match status" value="1"/>
</dbReference>
<dbReference type="GO" id="GO:0030288">
    <property type="term" value="C:outer membrane-bounded periplasmic space"/>
    <property type="evidence" value="ECO:0007669"/>
    <property type="project" value="TreeGrafter"/>
</dbReference>